<dbReference type="Proteomes" id="UP000029859">
    <property type="component" value="Unassembled WGS sequence"/>
</dbReference>
<dbReference type="Pfam" id="PF13376">
    <property type="entry name" value="OmdA"/>
    <property type="match status" value="1"/>
</dbReference>
<keyword evidence="2" id="KW-1185">Reference proteome</keyword>
<sequence length="185" mass="22092">MNTLHVETREEWRKWLEKHNSTEKDIWLVHYKKHTGKPILQYDDAVEEAICFGWIDTLIRRIDEERYAQRYTPRTERSQWSETNKQRARKMIELGKMTEKGLQKLGNALNEKPAQSRIKATDIPADMKAALKADEQAWKNFSAFAPGYRRNYIEWVLDAKREETRLRRIESVVERARENKKPGMM</sequence>
<reference evidence="1 2" key="1">
    <citation type="submission" date="2014-09" db="EMBL/GenBank/DDBJ databases">
        <title>Draft genome sequence of an obligately methylotrophic methanogen, Methanococcoides methylutens, isolated from marine sediment.</title>
        <authorList>
            <person name="Guan Y."/>
            <person name="Ngugi D.K."/>
            <person name="Blom J."/>
            <person name="Ali S."/>
            <person name="Ferry J.G."/>
            <person name="Stingl U."/>
        </authorList>
    </citation>
    <scope>NUCLEOTIDE SEQUENCE [LARGE SCALE GENOMIC DNA]</scope>
    <source>
        <strain evidence="1 2">DSM 2657</strain>
    </source>
</reference>
<dbReference type="OrthoDB" id="288477at2157"/>
<protein>
    <recommendedName>
        <fullName evidence="3">Bacteriocin-protection protein, YdeI/OmpD-associated family</fullName>
    </recommendedName>
</protein>
<dbReference type="RefSeq" id="WP_048193531.1">
    <property type="nucleotide sequence ID" value="NZ_CAAGSM010000002.1"/>
</dbReference>
<proteinExistence type="predicted"/>
<comment type="caution">
    <text evidence="1">The sequence shown here is derived from an EMBL/GenBank/DDBJ whole genome shotgun (WGS) entry which is preliminary data.</text>
</comment>
<evidence type="ECO:0008006" key="3">
    <source>
        <dbReference type="Google" id="ProtNLM"/>
    </source>
</evidence>
<accession>A0A099T1Y3</accession>
<name>A0A099T1Y3_METMT</name>
<dbReference type="AlphaFoldDB" id="A0A099T1Y3"/>
<gene>
    <name evidence="1" type="ORF">LI82_03525</name>
</gene>
<dbReference type="EMBL" id="JRHO01000009">
    <property type="protein sequence ID" value="KGK99112.1"/>
    <property type="molecule type" value="Genomic_DNA"/>
</dbReference>
<evidence type="ECO:0000313" key="2">
    <source>
        <dbReference type="Proteomes" id="UP000029859"/>
    </source>
</evidence>
<evidence type="ECO:0000313" key="1">
    <source>
        <dbReference type="EMBL" id="KGK99112.1"/>
    </source>
</evidence>
<organism evidence="1 2">
    <name type="scientific">Methanococcoides methylutens</name>
    <dbReference type="NCBI Taxonomy" id="2226"/>
    <lineage>
        <taxon>Archaea</taxon>
        <taxon>Methanobacteriati</taxon>
        <taxon>Methanobacteriota</taxon>
        <taxon>Stenosarchaea group</taxon>
        <taxon>Methanomicrobia</taxon>
        <taxon>Methanosarcinales</taxon>
        <taxon>Methanosarcinaceae</taxon>
        <taxon>Methanococcoides</taxon>
    </lineage>
</organism>